<name>A0A543K4S3_9RHOB</name>
<reference evidence="4 5" key="1">
    <citation type="submission" date="2019-06" db="EMBL/GenBank/DDBJ databases">
        <title>Genomic Encyclopedia of Archaeal and Bacterial Type Strains, Phase II (KMG-II): from individual species to whole genera.</title>
        <authorList>
            <person name="Goeker M."/>
        </authorList>
    </citation>
    <scope>NUCLEOTIDE SEQUENCE [LARGE SCALE GENOMIC DNA]</scope>
    <source>
        <strain evidence="4 5">DSM 18423</strain>
    </source>
</reference>
<dbReference type="SUPFAM" id="SSF47729">
    <property type="entry name" value="IHF-like DNA-binding proteins"/>
    <property type="match status" value="1"/>
</dbReference>
<gene>
    <name evidence="4" type="ORF">BD293_3998</name>
</gene>
<accession>A0A543K4S3</accession>
<evidence type="ECO:0000256" key="2">
    <source>
        <dbReference type="ARBA" id="ARBA00023125"/>
    </source>
</evidence>
<comment type="caution">
    <text evidence="4">The sequence shown here is derived from an EMBL/GenBank/DDBJ whole genome shotgun (WGS) entry which is preliminary data.</text>
</comment>
<evidence type="ECO:0000313" key="4">
    <source>
        <dbReference type="EMBL" id="TQM90080.1"/>
    </source>
</evidence>
<dbReference type="Proteomes" id="UP000320582">
    <property type="component" value="Unassembled WGS sequence"/>
</dbReference>
<dbReference type="PANTHER" id="PTHR33175:SF5">
    <property type="entry name" value="INTEGRATION HOST FACTOR SUBUNIT BETA"/>
    <property type="match status" value="1"/>
</dbReference>
<dbReference type="PRINTS" id="PR01727">
    <property type="entry name" value="DNABINDINGHU"/>
</dbReference>
<keyword evidence="5" id="KW-1185">Reference proteome</keyword>
<dbReference type="PANTHER" id="PTHR33175">
    <property type="entry name" value="DNA-BINDING PROTEIN HU"/>
    <property type="match status" value="1"/>
</dbReference>
<dbReference type="OrthoDB" id="9804203at2"/>
<dbReference type="SMART" id="SM00411">
    <property type="entry name" value="BHL"/>
    <property type="match status" value="1"/>
</dbReference>
<sequence length="94" mass="10320">MVRSELIAQLASHYPDLTHRQITAVVDAVFDEITDALARGNRVEFRGFGVFAPKQRGGRIGRNPKTGESVQVAPKQIAMFRASKALLARLNGET</sequence>
<organism evidence="4 5">
    <name type="scientific">Roseinatronobacter monicus</name>
    <dbReference type="NCBI Taxonomy" id="393481"/>
    <lineage>
        <taxon>Bacteria</taxon>
        <taxon>Pseudomonadati</taxon>
        <taxon>Pseudomonadota</taxon>
        <taxon>Alphaproteobacteria</taxon>
        <taxon>Rhodobacterales</taxon>
        <taxon>Paracoccaceae</taxon>
        <taxon>Roseinatronobacter</taxon>
    </lineage>
</organism>
<dbReference type="InterPro" id="IPR010992">
    <property type="entry name" value="IHF-like_DNA-bd_dom_sf"/>
</dbReference>
<evidence type="ECO:0000256" key="3">
    <source>
        <dbReference type="RuleBase" id="RU003939"/>
    </source>
</evidence>
<dbReference type="CDD" id="cd13836">
    <property type="entry name" value="IHF_B"/>
    <property type="match status" value="1"/>
</dbReference>
<proteinExistence type="inferred from homology"/>
<dbReference type="RefSeq" id="WP_142085162.1">
    <property type="nucleotide sequence ID" value="NZ_VFPT01000003.1"/>
</dbReference>
<dbReference type="PROSITE" id="PS00045">
    <property type="entry name" value="HISTONE_LIKE"/>
    <property type="match status" value="1"/>
</dbReference>
<dbReference type="Pfam" id="PF00216">
    <property type="entry name" value="Bac_DNA_binding"/>
    <property type="match status" value="1"/>
</dbReference>
<dbReference type="Gene3D" id="4.10.520.10">
    <property type="entry name" value="IHF-like DNA-binding proteins"/>
    <property type="match status" value="1"/>
</dbReference>
<keyword evidence="2" id="KW-0238">DNA-binding</keyword>
<dbReference type="GO" id="GO:0003677">
    <property type="term" value="F:DNA binding"/>
    <property type="evidence" value="ECO:0007669"/>
    <property type="project" value="UniProtKB-KW"/>
</dbReference>
<dbReference type="GO" id="GO:0005829">
    <property type="term" value="C:cytosol"/>
    <property type="evidence" value="ECO:0007669"/>
    <property type="project" value="TreeGrafter"/>
</dbReference>
<protein>
    <submittedName>
        <fullName evidence="4">Integration host factor subunit beta</fullName>
    </submittedName>
</protein>
<dbReference type="InterPro" id="IPR000119">
    <property type="entry name" value="Hist_DNA-bd"/>
</dbReference>
<dbReference type="AlphaFoldDB" id="A0A543K4S3"/>
<dbReference type="EMBL" id="VFPT01000003">
    <property type="protein sequence ID" value="TQM90080.1"/>
    <property type="molecule type" value="Genomic_DNA"/>
</dbReference>
<evidence type="ECO:0000256" key="1">
    <source>
        <dbReference type="ARBA" id="ARBA00010529"/>
    </source>
</evidence>
<evidence type="ECO:0000313" key="5">
    <source>
        <dbReference type="Proteomes" id="UP000320582"/>
    </source>
</evidence>
<dbReference type="GO" id="GO:0030527">
    <property type="term" value="F:structural constituent of chromatin"/>
    <property type="evidence" value="ECO:0007669"/>
    <property type="project" value="InterPro"/>
</dbReference>
<dbReference type="InterPro" id="IPR020816">
    <property type="entry name" value="Histone-like_DNA-bd_CS"/>
</dbReference>
<comment type="similarity">
    <text evidence="1 3">Belongs to the bacterial histone-like protein family.</text>
</comment>